<feature type="compositionally biased region" description="Polar residues" evidence="2">
    <location>
        <begin position="7"/>
        <end position="20"/>
    </location>
</feature>
<dbReference type="Proteomes" id="UP000694846">
    <property type="component" value="Unplaced"/>
</dbReference>
<dbReference type="InterPro" id="IPR007110">
    <property type="entry name" value="Ig-like_dom"/>
</dbReference>
<keyword evidence="4" id="KW-1185">Reference proteome</keyword>
<dbReference type="Pfam" id="PF07686">
    <property type="entry name" value="V-set"/>
    <property type="match status" value="1"/>
</dbReference>
<feature type="region of interest" description="Disordered" evidence="2">
    <location>
        <begin position="1"/>
        <end position="20"/>
    </location>
</feature>
<dbReference type="InterPro" id="IPR013783">
    <property type="entry name" value="Ig-like_fold"/>
</dbReference>
<dbReference type="PANTHER" id="PTHR45080:SF33">
    <property type="entry name" value="IG-LIKE DOMAIN-CONTAINING PROTEIN"/>
    <property type="match status" value="1"/>
</dbReference>
<dbReference type="InterPro" id="IPR036179">
    <property type="entry name" value="Ig-like_dom_sf"/>
</dbReference>
<dbReference type="InterPro" id="IPR050958">
    <property type="entry name" value="Cell_Adh-Cytoskel_Orgn"/>
</dbReference>
<accession>A0A8B8FF14</accession>
<dbReference type="SMART" id="SM00409">
    <property type="entry name" value="IG"/>
    <property type="match status" value="3"/>
</dbReference>
<dbReference type="SMART" id="SM00408">
    <property type="entry name" value="IGc2"/>
    <property type="match status" value="3"/>
</dbReference>
<dbReference type="GO" id="GO:0030424">
    <property type="term" value="C:axon"/>
    <property type="evidence" value="ECO:0007669"/>
    <property type="project" value="TreeGrafter"/>
</dbReference>
<keyword evidence="1" id="KW-0393">Immunoglobulin domain</keyword>
<dbReference type="CDD" id="cd00096">
    <property type="entry name" value="Ig"/>
    <property type="match status" value="1"/>
</dbReference>
<dbReference type="OrthoDB" id="6159398at2759"/>
<dbReference type="InterPro" id="IPR013106">
    <property type="entry name" value="Ig_V-set"/>
</dbReference>
<protein>
    <submittedName>
        <fullName evidence="5">Hemicentin-2-like</fullName>
    </submittedName>
</protein>
<feature type="domain" description="Ig-like" evidence="3">
    <location>
        <begin position="86"/>
        <end position="184"/>
    </location>
</feature>
<feature type="region of interest" description="Disordered" evidence="2">
    <location>
        <begin position="54"/>
        <end position="81"/>
    </location>
</feature>
<dbReference type="GO" id="GO:0007156">
    <property type="term" value="P:homophilic cell adhesion via plasma membrane adhesion molecules"/>
    <property type="evidence" value="ECO:0007669"/>
    <property type="project" value="TreeGrafter"/>
</dbReference>
<dbReference type="PANTHER" id="PTHR45080">
    <property type="entry name" value="CONTACTIN 5"/>
    <property type="match status" value="1"/>
</dbReference>
<evidence type="ECO:0000256" key="1">
    <source>
        <dbReference type="ARBA" id="ARBA00023319"/>
    </source>
</evidence>
<proteinExistence type="predicted"/>
<feature type="domain" description="Ig-like" evidence="3">
    <location>
        <begin position="192"/>
        <end position="305"/>
    </location>
</feature>
<reference evidence="5" key="1">
    <citation type="submission" date="2025-08" db="UniProtKB">
        <authorList>
            <consortium name="RefSeq"/>
        </authorList>
    </citation>
    <scope>IDENTIFICATION</scope>
</reference>
<dbReference type="PROSITE" id="PS50835">
    <property type="entry name" value="IG_LIKE"/>
    <property type="match status" value="3"/>
</dbReference>
<dbReference type="GO" id="GO:0050808">
    <property type="term" value="P:synapse organization"/>
    <property type="evidence" value="ECO:0007669"/>
    <property type="project" value="TreeGrafter"/>
</dbReference>
<dbReference type="SUPFAM" id="SSF48726">
    <property type="entry name" value="Immunoglobulin"/>
    <property type="match status" value="3"/>
</dbReference>
<dbReference type="InterPro" id="IPR036116">
    <property type="entry name" value="FN3_sf"/>
</dbReference>
<organism evidence="4 5">
    <name type="scientific">Sipha flava</name>
    <name type="common">yellow sugarcane aphid</name>
    <dbReference type="NCBI Taxonomy" id="143950"/>
    <lineage>
        <taxon>Eukaryota</taxon>
        <taxon>Metazoa</taxon>
        <taxon>Ecdysozoa</taxon>
        <taxon>Arthropoda</taxon>
        <taxon>Hexapoda</taxon>
        <taxon>Insecta</taxon>
        <taxon>Pterygota</taxon>
        <taxon>Neoptera</taxon>
        <taxon>Paraneoptera</taxon>
        <taxon>Hemiptera</taxon>
        <taxon>Sternorrhyncha</taxon>
        <taxon>Aphidomorpha</taxon>
        <taxon>Aphidoidea</taxon>
        <taxon>Aphididae</taxon>
        <taxon>Sipha</taxon>
    </lineage>
</organism>
<name>A0A8B8FF14_9HEMI</name>
<feature type="compositionally biased region" description="Acidic residues" evidence="2">
    <location>
        <begin position="65"/>
        <end position="81"/>
    </location>
</feature>
<dbReference type="AlphaFoldDB" id="A0A8B8FF14"/>
<gene>
    <name evidence="5" type="primary">LOC112682625</name>
</gene>
<feature type="region of interest" description="Disordered" evidence="2">
    <location>
        <begin position="487"/>
        <end position="510"/>
    </location>
</feature>
<dbReference type="Pfam" id="PF13927">
    <property type="entry name" value="Ig_3"/>
    <property type="match status" value="1"/>
</dbReference>
<sequence>MTCRPATVSSATRRGPSATSGSFKRTAVFWLVSAVVVANVIRFAECRVLHEQPLEKSDYPNDGPDGSEDDDLESSVEEDDKETVVPAIITTGLTFDVSEGTTVNLPCKVPEKVANEFALLWINGTKSIMTDTSSSTTDPRVKAGTPAPKGSGFVENTLVIELVTRWDSGSYTCKMTSEPPVKITHTLRVTHPAKILSVQATGGVKSQQNASVVKKITLKQGDPVQLVCNVAGYPEPTVQWTKRAKYNQQQVNAAEQSSGLESSTAPATVVVSNTNEVRIETVSAYRDAGYYECTAHNAASVVTVSEDGTSANSARSGIELEIDYQPNVMVPRPVVNTGETYPAVLTCTVNSFPKPKVSWEKEMIAADNSSSWKQLVNDASNGRYEFIRQMNAAVAAGNGSAVPAGTNYILKVKRVESSQDFGRYRCIAENRVGSTYSELITLTGSPARPQMSYVQVKAVTPELGWIVDSSSPLAEYQLQYKQQQDSQASWTDVRPQPQVVEPSSSAGDERRYTMSYTFGEGQHNQQQAGEPALVPPTLQHGITYVARLRAKNNYGWSDWSSEVVFSGGMDEEQDANEIAQQNGQRKDDQVLKSSVGSSGVSQYCTATTTVALTVTAMVAAFIC</sequence>
<dbReference type="SUPFAM" id="SSF49265">
    <property type="entry name" value="Fibronectin type III"/>
    <property type="match status" value="1"/>
</dbReference>
<dbReference type="GO" id="GO:0005886">
    <property type="term" value="C:plasma membrane"/>
    <property type="evidence" value="ECO:0007669"/>
    <property type="project" value="TreeGrafter"/>
</dbReference>
<dbReference type="GO" id="GO:0008046">
    <property type="term" value="F:axon guidance receptor activity"/>
    <property type="evidence" value="ECO:0007669"/>
    <property type="project" value="TreeGrafter"/>
</dbReference>
<dbReference type="RefSeq" id="XP_025409072.1">
    <property type="nucleotide sequence ID" value="XM_025553287.1"/>
</dbReference>
<evidence type="ECO:0000256" key="2">
    <source>
        <dbReference type="SAM" id="MobiDB-lite"/>
    </source>
</evidence>
<evidence type="ECO:0000313" key="4">
    <source>
        <dbReference type="Proteomes" id="UP000694846"/>
    </source>
</evidence>
<dbReference type="GO" id="GO:0043025">
    <property type="term" value="C:neuronal cell body"/>
    <property type="evidence" value="ECO:0007669"/>
    <property type="project" value="TreeGrafter"/>
</dbReference>
<dbReference type="InterPro" id="IPR003598">
    <property type="entry name" value="Ig_sub2"/>
</dbReference>
<feature type="domain" description="Ig-like" evidence="3">
    <location>
        <begin position="326"/>
        <end position="443"/>
    </location>
</feature>
<dbReference type="Gene3D" id="2.60.40.10">
    <property type="entry name" value="Immunoglobulins"/>
    <property type="match status" value="4"/>
</dbReference>
<evidence type="ECO:0000259" key="3">
    <source>
        <dbReference type="PROSITE" id="PS50835"/>
    </source>
</evidence>
<evidence type="ECO:0000313" key="5">
    <source>
        <dbReference type="RefSeq" id="XP_025409072.1"/>
    </source>
</evidence>
<dbReference type="GeneID" id="112682625"/>
<dbReference type="InterPro" id="IPR003599">
    <property type="entry name" value="Ig_sub"/>
</dbReference>